<organism evidence="2 3">
    <name type="scientific">Maricaulis salignorans</name>
    <dbReference type="NCBI Taxonomy" id="144026"/>
    <lineage>
        <taxon>Bacteria</taxon>
        <taxon>Pseudomonadati</taxon>
        <taxon>Pseudomonadota</taxon>
        <taxon>Alphaproteobacteria</taxon>
        <taxon>Maricaulales</taxon>
        <taxon>Maricaulaceae</taxon>
        <taxon>Maricaulis</taxon>
    </lineage>
</organism>
<reference evidence="2 3" key="1">
    <citation type="submission" date="2016-10" db="EMBL/GenBank/DDBJ databases">
        <authorList>
            <person name="de Groot N.N."/>
        </authorList>
    </citation>
    <scope>NUCLEOTIDE SEQUENCE [LARGE SCALE GENOMIC DNA]</scope>
    <source>
        <strain evidence="2 3">DSM 16077</strain>
    </source>
</reference>
<dbReference type="EMBL" id="FNHG01000001">
    <property type="protein sequence ID" value="SDL60421.1"/>
    <property type="molecule type" value="Genomic_DNA"/>
</dbReference>
<protein>
    <submittedName>
        <fullName evidence="2">Uncharacterized protein</fullName>
    </submittedName>
</protein>
<evidence type="ECO:0000313" key="3">
    <source>
        <dbReference type="Proteomes" id="UP000199759"/>
    </source>
</evidence>
<name>A0A1G9LEQ3_9PROT</name>
<evidence type="ECO:0000313" key="2">
    <source>
        <dbReference type="EMBL" id="SDL60421.1"/>
    </source>
</evidence>
<gene>
    <name evidence="2" type="ORF">SAMN04488568_10131</name>
</gene>
<dbReference type="Proteomes" id="UP000199759">
    <property type="component" value="Unassembled WGS sequence"/>
</dbReference>
<keyword evidence="1" id="KW-0732">Signal</keyword>
<dbReference type="OrthoDB" id="7627464at2"/>
<evidence type="ECO:0000256" key="1">
    <source>
        <dbReference type="SAM" id="SignalP"/>
    </source>
</evidence>
<accession>A0A1G9LEQ3</accession>
<feature type="chain" id="PRO_5011718869" evidence="1">
    <location>
        <begin position="26"/>
        <end position="528"/>
    </location>
</feature>
<dbReference type="AlphaFoldDB" id="A0A1G9LEQ3"/>
<feature type="signal peptide" evidence="1">
    <location>
        <begin position="1"/>
        <end position="25"/>
    </location>
</feature>
<keyword evidence="3" id="KW-1185">Reference proteome</keyword>
<sequence>MKRVLMAAALVAMLCGLAPIGSVHAQHLPRLARADADAALAAIRLDGADNEVVSFERAVYRRGTYIFTNVVVNLERDAESPAGVVHAARMILDSPRLDSEGRLLLHAFVLEEVEQVLDAGAVGFTLGRVMLEAPNAEMSANLGRILRGDHGAEVGADKDLYRFGLLAVDDAAEPGRTSDAGAPFAFDRLAFIGYTANTLQRFELLGFTARVENEAGVNHLDMAELSVDGLMISSQFSVLDVFSAGPGDTGFFRSYFAMEMGEQLNLFDRLRVRNLTATIPGHRVTLDEIVITMDQRDAVLDTRMRMGSLRIMPDLEDPAGAQLANRFDQLGYESLDLSLQGHSVYDPQSGRVFTTGENYLALRDGFRLDFAHDLGGYPEFLANQRGLSERPSATVDGKSASDAEGVSSAADPLVINRIALRLEDRSILERGFAAAAADQGITPEAMRSQAGVLVLVGLMSAPPEMPQTLVTQLATAVSAFIAQGGTLEIVMQPPSPVTIGEIRARREAGAVDFEALGLGVTAEAPRGR</sequence>
<proteinExistence type="predicted"/>